<evidence type="ECO:0000256" key="2">
    <source>
        <dbReference type="ARBA" id="ARBA00022692"/>
    </source>
</evidence>
<keyword evidence="2" id="KW-0812">Transmembrane</keyword>
<protein>
    <submittedName>
        <fullName evidence="5">Iron compound ABC transporter, permease</fullName>
    </submittedName>
</protein>
<dbReference type="InterPro" id="IPR037294">
    <property type="entry name" value="ABC_BtuC-like"/>
</dbReference>
<evidence type="ECO:0000256" key="4">
    <source>
        <dbReference type="ARBA" id="ARBA00023136"/>
    </source>
</evidence>
<dbReference type="SUPFAM" id="SSF81345">
    <property type="entry name" value="ABC transporter involved in vitamin B12 uptake, BtuC"/>
    <property type="match status" value="1"/>
</dbReference>
<reference evidence="6" key="1">
    <citation type="journal article" date="2006" name="J. Bacteriol.">
        <title>Pathogenomic sequence analysis of Bacillus cereus and Bacillus thuringiensis isolates closely related to Bacillus anthracis.</title>
        <authorList>
            <person name="Han C.S."/>
            <person name="Xie G."/>
            <person name="Challacombe J.F."/>
            <person name="Altherr M.R."/>
            <person name="Bhotika S.S."/>
            <person name="Brown N."/>
            <person name="Bruce D."/>
            <person name="Campbell C.S."/>
            <person name="Campbell M.L."/>
            <person name="Chen J."/>
            <person name="Chertkov O."/>
            <person name="Cleland C."/>
            <person name="Dimitrijevic M."/>
            <person name="Doggett N.A."/>
            <person name="Fawcett J.J."/>
            <person name="Glavina T."/>
            <person name="Goodwin L.A."/>
            <person name="Green L.D."/>
            <person name="Hill K.K."/>
            <person name="Hitchcock P."/>
            <person name="Jackson P.J."/>
            <person name="Keim P."/>
            <person name="Kewalramani A.R."/>
            <person name="Longmire J."/>
            <person name="Lucas S."/>
            <person name="Malfatti S."/>
            <person name="McMurry K."/>
            <person name="Meincke L.J."/>
            <person name="Misra M."/>
            <person name="Moseman B.L."/>
            <person name="Mundt M."/>
            <person name="Munk A.C."/>
            <person name="Okinaka R.T."/>
            <person name="Parson-Quintana B."/>
            <person name="Reilly L.P."/>
            <person name="Richardson P."/>
            <person name="Robinson D.L."/>
            <person name="Rubin E."/>
            <person name="Saunders E."/>
            <person name="Tapia R."/>
            <person name="Tesmer J.G."/>
            <person name="Thayer N."/>
            <person name="Thompson L.S."/>
            <person name="Tice H."/>
            <person name="Ticknor L.O."/>
            <person name="Wills P.L."/>
            <person name="Brettin T.S."/>
            <person name="Gilna P."/>
        </authorList>
    </citation>
    <scope>NUCLEOTIDE SEQUENCE [LARGE SCALE GENOMIC DNA]</scope>
    <source>
        <strain evidence="6">ZK / E33L</strain>
    </source>
</reference>
<keyword evidence="3" id="KW-1133">Transmembrane helix</keyword>
<dbReference type="Gene3D" id="1.10.3470.10">
    <property type="entry name" value="ABC transporter involved in vitamin B12 uptake, BtuC"/>
    <property type="match status" value="1"/>
</dbReference>
<dbReference type="GO" id="GO:0016020">
    <property type="term" value="C:membrane"/>
    <property type="evidence" value="ECO:0007669"/>
    <property type="project" value="UniProtKB-SubCell"/>
</dbReference>
<keyword evidence="4" id="KW-0472">Membrane</keyword>
<name>Q633R3_BACCZ</name>
<dbReference type="AlphaFoldDB" id="Q633R3"/>
<evidence type="ECO:0000256" key="1">
    <source>
        <dbReference type="ARBA" id="ARBA00004141"/>
    </source>
</evidence>
<sequence>MQFALLLLVLSPHLHRLLTIHISLCIVTIAYPKEIPSSLVVAVIGAPYFSWLMRKSEKKVNEKPASYMKLVFLLWHRVKL</sequence>
<accession>Q633R3</accession>
<proteinExistence type="predicted"/>
<evidence type="ECO:0000256" key="3">
    <source>
        <dbReference type="ARBA" id="ARBA00022989"/>
    </source>
</evidence>
<dbReference type="EMBL" id="CP000001">
    <property type="protein sequence ID" value="AAU15992.1"/>
    <property type="molecule type" value="Genomic_DNA"/>
</dbReference>
<dbReference type="KEGG" id="bcz:BCE33L4275"/>
<comment type="subcellular location">
    <subcellularLocation>
        <location evidence="1">Membrane</location>
        <topology evidence="1">Multi-pass membrane protein</topology>
    </subcellularLocation>
</comment>
<evidence type="ECO:0000313" key="5">
    <source>
        <dbReference type="EMBL" id="AAU15992.1"/>
    </source>
</evidence>
<evidence type="ECO:0000313" key="6">
    <source>
        <dbReference type="Proteomes" id="UP000002612"/>
    </source>
</evidence>
<gene>
    <name evidence="5" type="ordered locus">BCE33L4275</name>
</gene>
<dbReference type="Proteomes" id="UP000002612">
    <property type="component" value="Chromosome"/>
</dbReference>
<organism evidence="5 6">
    <name type="scientific">Bacillus cereus (strain ZK / E33L)</name>
    <dbReference type="NCBI Taxonomy" id="288681"/>
    <lineage>
        <taxon>Bacteria</taxon>
        <taxon>Bacillati</taxon>
        <taxon>Bacillota</taxon>
        <taxon>Bacilli</taxon>
        <taxon>Bacillales</taxon>
        <taxon>Bacillaceae</taxon>
        <taxon>Bacillus</taxon>
        <taxon>Bacillus cereus group</taxon>
    </lineage>
</organism>